<dbReference type="PANTHER" id="PTHR16222">
    <property type="entry name" value="ADP-RIBOSYLGLYCOHYDROLASE"/>
    <property type="match status" value="1"/>
</dbReference>
<dbReference type="InterPro" id="IPR005502">
    <property type="entry name" value="Ribosyl_crysJ1"/>
</dbReference>
<comment type="similarity">
    <text evidence="1">Belongs to the ADP-ribosylglycohydrolase family.</text>
</comment>
<name>A0A0F9KXA6_9ZZZZ</name>
<evidence type="ECO:0000256" key="2">
    <source>
        <dbReference type="ARBA" id="ARBA00022801"/>
    </source>
</evidence>
<protein>
    <recommendedName>
        <fullName evidence="4">ADP-ribosylglycohydrolase</fullName>
    </recommendedName>
</protein>
<reference evidence="3" key="1">
    <citation type="journal article" date="2015" name="Nature">
        <title>Complex archaea that bridge the gap between prokaryotes and eukaryotes.</title>
        <authorList>
            <person name="Spang A."/>
            <person name="Saw J.H."/>
            <person name="Jorgensen S.L."/>
            <person name="Zaremba-Niedzwiedzka K."/>
            <person name="Martijn J."/>
            <person name="Lind A.E."/>
            <person name="van Eijk R."/>
            <person name="Schleper C."/>
            <person name="Guy L."/>
            <person name="Ettema T.J."/>
        </authorList>
    </citation>
    <scope>NUCLEOTIDE SEQUENCE</scope>
</reference>
<dbReference type="InterPro" id="IPR050792">
    <property type="entry name" value="ADP-ribosylglycohydrolase"/>
</dbReference>
<dbReference type="SUPFAM" id="SSF101478">
    <property type="entry name" value="ADP-ribosylglycohydrolase"/>
    <property type="match status" value="1"/>
</dbReference>
<evidence type="ECO:0000313" key="3">
    <source>
        <dbReference type="EMBL" id="KKM86954.1"/>
    </source>
</evidence>
<evidence type="ECO:0000256" key="1">
    <source>
        <dbReference type="ARBA" id="ARBA00010702"/>
    </source>
</evidence>
<sequence length="284" mass="31846">MLVELAIGDAWGVGFEFATEMIKYNDLNLSRYIQHPRHNLYPGQYSDDTQMSIAIAELIVSGDEWSPLNIANKFVDCFKRDPRDGYARGFQKFLESVSNGQEFLDRIKPYSDKSGAAMRACPIGIYKDIEEVKEKATIQAKLTHDTSDGIAAAVAVALITHVCIYDEEVFSYVRFVNHCVDHHVPSYSWNEDYVGKVGSKGYMSVHAAITAIRRHTKLSNLLVDCVDFTGDTDTVATIALGAASCSFEYENDLPRFLYDCLENGKYGKDYLEQLDSKLMALKGK</sequence>
<organism evidence="3">
    <name type="scientific">marine sediment metagenome</name>
    <dbReference type="NCBI Taxonomy" id="412755"/>
    <lineage>
        <taxon>unclassified sequences</taxon>
        <taxon>metagenomes</taxon>
        <taxon>ecological metagenomes</taxon>
    </lineage>
</organism>
<evidence type="ECO:0008006" key="4">
    <source>
        <dbReference type="Google" id="ProtNLM"/>
    </source>
</evidence>
<dbReference type="GO" id="GO:0016787">
    <property type="term" value="F:hydrolase activity"/>
    <property type="evidence" value="ECO:0007669"/>
    <property type="project" value="UniProtKB-KW"/>
</dbReference>
<dbReference type="AlphaFoldDB" id="A0A0F9KXA6"/>
<keyword evidence="2" id="KW-0378">Hydrolase</keyword>
<gene>
    <name evidence="3" type="ORF">LCGC14_1273870</name>
</gene>
<dbReference type="Gene3D" id="1.10.4080.10">
    <property type="entry name" value="ADP-ribosylation/Crystallin J1"/>
    <property type="match status" value="1"/>
</dbReference>
<comment type="caution">
    <text evidence="3">The sequence shown here is derived from an EMBL/GenBank/DDBJ whole genome shotgun (WGS) entry which is preliminary data.</text>
</comment>
<dbReference type="InterPro" id="IPR036705">
    <property type="entry name" value="Ribosyl_crysJ1_sf"/>
</dbReference>
<accession>A0A0F9KXA6</accession>
<dbReference type="PANTHER" id="PTHR16222:SF24">
    <property type="entry name" value="ADP-RIBOSYLHYDROLASE ARH3"/>
    <property type="match status" value="1"/>
</dbReference>
<dbReference type="Pfam" id="PF03747">
    <property type="entry name" value="ADP_ribosyl_GH"/>
    <property type="match status" value="1"/>
</dbReference>
<proteinExistence type="inferred from homology"/>
<dbReference type="EMBL" id="LAZR01007176">
    <property type="protein sequence ID" value="KKM86954.1"/>
    <property type="molecule type" value="Genomic_DNA"/>
</dbReference>